<dbReference type="InterPro" id="IPR016944">
    <property type="entry name" value="UCP030066"/>
</dbReference>
<keyword evidence="3 5" id="KW-1133">Transmembrane helix</keyword>
<protein>
    <recommendedName>
        <fullName evidence="8">DoxX-like family protein</fullName>
    </recommendedName>
</protein>
<organism evidence="6 7">
    <name type="scientific">Stieleria bergensis</name>
    <dbReference type="NCBI Taxonomy" id="2528025"/>
    <lineage>
        <taxon>Bacteria</taxon>
        <taxon>Pseudomonadati</taxon>
        <taxon>Planctomycetota</taxon>
        <taxon>Planctomycetia</taxon>
        <taxon>Pirellulales</taxon>
        <taxon>Pirellulaceae</taxon>
        <taxon>Stieleria</taxon>
    </lineage>
</organism>
<dbReference type="GO" id="GO:0016020">
    <property type="term" value="C:membrane"/>
    <property type="evidence" value="ECO:0007669"/>
    <property type="project" value="UniProtKB-SubCell"/>
</dbReference>
<dbReference type="OrthoDB" id="7960583at2"/>
<evidence type="ECO:0000313" key="7">
    <source>
        <dbReference type="Proteomes" id="UP000315003"/>
    </source>
</evidence>
<dbReference type="RefSeq" id="WP_145273376.1">
    <property type="nucleotide sequence ID" value="NZ_CP036272.1"/>
</dbReference>
<accession>A0A517SWT4</accession>
<dbReference type="PIRSF" id="PIRSF030066">
    <property type="entry name" value="UCP030066"/>
    <property type="match status" value="1"/>
</dbReference>
<gene>
    <name evidence="6" type="ORF">SV7mr_30670</name>
</gene>
<evidence type="ECO:0000313" key="6">
    <source>
        <dbReference type="EMBL" id="QDT60543.1"/>
    </source>
</evidence>
<keyword evidence="4 5" id="KW-0472">Membrane</keyword>
<evidence type="ECO:0000256" key="3">
    <source>
        <dbReference type="ARBA" id="ARBA00022989"/>
    </source>
</evidence>
<reference evidence="6 7" key="1">
    <citation type="submission" date="2019-02" db="EMBL/GenBank/DDBJ databases">
        <title>Deep-cultivation of Planctomycetes and their phenomic and genomic characterization uncovers novel biology.</title>
        <authorList>
            <person name="Wiegand S."/>
            <person name="Jogler M."/>
            <person name="Boedeker C."/>
            <person name="Pinto D."/>
            <person name="Vollmers J."/>
            <person name="Rivas-Marin E."/>
            <person name="Kohn T."/>
            <person name="Peeters S.H."/>
            <person name="Heuer A."/>
            <person name="Rast P."/>
            <person name="Oberbeckmann S."/>
            <person name="Bunk B."/>
            <person name="Jeske O."/>
            <person name="Meyerdierks A."/>
            <person name="Storesund J.E."/>
            <person name="Kallscheuer N."/>
            <person name="Luecker S."/>
            <person name="Lage O.M."/>
            <person name="Pohl T."/>
            <person name="Merkel B.J."/>
            <person name="Hornburger P."/>
            <person name="Mueller R.-W."/>
            <person name="Bruemmer F."/>
            <person name="Labrenz M."/>
            <person name="Spormann A.M."/>
            <person name="Op den Camp H."/>
            <person name="Overmann J."/>
            <person name="Amann R."/>
            <person name="Jetten M.S.M."/>
            <person name="Mascher T."/>
            <person name="Medema M.H."/>
            <person name="Devos D.P."/>
            <person name="Kaster A.-K."/>
            <person name="Ovreas L."/>
            <person name="Rohde M."/>
            <person name="Galperin M.Y."/>
            <person name="Jogler C."/>
        </authorList>
    </citation>
    <scope>NUCLEOTIDE SEQUENCE [LARGE SCALE GENOMIC DNA]</scope>
    <source>
        <strain evidence="6 7">SV_7m_r</strain>
    </source>
</reference>
<feature type="transmembrane region" description="Helical" evidence="5">
    <location>
        <begin position="95"/>
        <end position="114"/>
    </location>
</feature>
<dbReference type="AlphaFoldDB" id="A0A517SWT4"/>
<evidence type="ECO:0000256" key="2">
    <source>
        <dbReference type="ARBA" id="ARBA00022692"/>
    </source>
</evidence>
<evidence type="ECO:0008006" key="8">
    <source>
        <dbReference type="Google" id="ProtNLM"/>
    </source>
</evidence>
<feature type="transmembrane region" description="Helical" evidence="5">
    <location>
        <begin position="40"/>
        <end position="63"/>
    </location>
</feature>
<sequence length="134" mass="14254">MNKQLVGYWAVTALFCVAMAASGAMNLLRVEQMRESITALGYPEYLMTILGVAKVLGVVALLIPGAPLLKEWAYAGFTFDLLGASASHAFMSDPIAETIVPLVILGIAAASYFLRPATRRLQLVTVHTPAGESA</sequence>
<dbReference type="Pfam" id="PF13564">
    <property type="entry name" value="DoxX_2"/>
    <property type="match status" value="1"/>
</dbReference>
<comment type="subcellular location">
    <subcellularLocation>
        <location evidence="1">Membrane</location>
        <topology evidence="1">Multi-pass membrane protein</topology>
    </subcellularLocation>
</comment>
<dbReference type="Proteomes" id="UP000315003">
    <property type="component" value="Chromosome"/>
</dbReference>
<dbReference type="InterPro" id="IPR032808">
    <property type="entry name" value="DoxX"/>
</dbReference>
<evidence type="ECO:0000256" key="1">
    <source>
        <dbReference type="ARBA" id="ARBA00004141"/>
    </source>
</evidence>
<keyword evidence="7" id="KW-1185">Reference proteome</keyword>
<feature type="transmembrane region" description="Helical" evidence="5">
    <location>
        <begin position="6"/>
        <end position="28"/>
    </location>
</feature>
<keyword evidence="2 5" id="KW-0812">Transmembrane</keyword>
<evidence type="ECO:0000256" key="5">
    <source>
        <dbReference type="SAM" id="Phobius"/>
    </source>
</evidence>
<name>A0A517SWT4_9BACT</name>
<evidence type="ECO:0000256" key="4">
    <source>
        <dbReference type="ARBA" id="ARBA00023136"/>
    </source>
</evidence>
<dbReference type="EMBL" id="CP036272">
    <property type="protein sequence ID" value="QDT60543.1"/>
    <property type="molecule type" value="Genomic_DNA"/>
</dbReference>
<proteinExistence type="predicted"/>